<dbReference type="Proteomes" id="UP000054815">
    <property type="component" value="Unassembled WGS sequence"/>
</dbReference>
<evidence type="ECO:0000313" key="2">
    <source>
        <dbReference type="EMBL" id="KRX87239.1"/>
    </source>
</evidence>
<sequence length="199" mass="22308">MPSHWKLPWTVHLLSHATPHYLAVDHQTYSTPIPDYLHDFMSVPDSMVVADDVRVTLTLWSICCVTTFLRCFSHLLVSGISSVIHRLSFIGSSSPQSSDIYGTSDPRTGRGCERRNEDLSEIEEVGREHGTAEPVAGAPNLKKSSRWSSRAGRRGRRMRIAEVERNVGCRKGCRNRLDLDDRQPLPISDNTEVPDIGVD</sequence>
<feature type="compositionally biased region" description="Basic and acidic residues" evidence="1">
    <location>
        <begin position="107"/>
        <end position="131"/>
    </location>
</feature>
<evidence type="ECO:0000256" key="1">
    <source>
        <dbReference type="SAM" id="MobiDB-lite"/>
    </source>
</evidence>
<dbReference type="AlphaFoldDB" id="A0A0V0XHJ5"/>
<dbReference type="EMBL" id="JYDU01000299">
    <property type="protein sequence ID" value="KRX87239.1"/>
    <property type="molecule type" value="Genomic_DNA"/>
</dbReference>
<name>A0A0V0XHJ5_TRIPS</name>
<feature type="region of interest" description="Disordered" evidence="1">
    <location>
        <begin position="174"/>
        <end position="199"/>
    </location>
</feature>
<accession>A0A0V0XHJ5</accession>
<protein>
    <submittedName>
        <fullName evidence="2">Uncharacterized protein</fullName>
    </submittedName>
</protein>
<evidence type="ECO:0000313" key="3">
    <source>
        <dbReference type="Proteomes" id="UP000054815"/>
    </source>
</evidence>
<reference evidence="2 3" key="1">
    <citation type="submission" date="2015-01" db="EMBL/GenBank/DDBJ databases">
        <title>Evolution of Trichinella species and genotypes.</title>
        <authorList>
            <person name="Korhonen P.K."/>
            <person name="Edoardo P."/>
            <person name="Giuseppe L.R."/>
            <person name="Gasser R.B."/>
        </authorList>
    </citation>
    <scope>NUCLEOTIDE SEQUENCE [LARGE SCALE GENOMIC DNA]</scope>
    <source>
        <strain evidence="2">ISS141</strain>
    </source>
</reference>
<organism evidence="2 3">
    <name type="scientific">Trichinella pseudospiralis</name>
    <name type="common">Parasitic roundworm</name>
    <dbReference type="NCBI Taxonomy" id="6337"/>
    <lineage>
        <taxon>Eukaryota</taxon>
        <taxon>Metazoa</taxon>
        <taxon>Ecdysozoa</taxon>
        <taxon>Nematoda</taxon>
        <taxon>Enoplea</taxon>
        <taxon>Dorylaimia</taxon>
        <taxon>Trichinellida</taxon>
        <taxon>Trichinellidae</taxon>
        <taxon>Trichinella</taxon>
    </lineage>
</organism>
<comment type="caution">
    <text evidence="2">The sequence shown here is derived from an EMBL/GenBank/DDBJ whole genome shotgun (WGS) entry which is preliminary data.</text>
</comment>
<gene>
    <name evidence="2" type="ORF">T4E_496</name>
</gene>
<proteinExistence type="predicted"/>
<feature type="region of interest" description="Disordered" evidence="1">
    <location>
        <begin position="93"/>
        <end position="155"/>
    </location>
</feature>